<dbReference type="InterPro" id="IPR003745">
    <property type="entry name" value="DUF166"/>
</dbReference>
<dbReference type="AlphaFoldDB" id="A0A2H4VSZ6"/>
<accession>A0A2H4VSZ6</accession>
<dbReference type="GeneID" id="35127096"/>
<evidence type="ECO:0000313" key="1">
    <source>
        <dbReference type="EMBL" id="AUB61206.1"/>
    </source>
</evidence>
<name>A0A2H4VSZ6_9EURY</name>
<organism evidence="1 2">
    <name type="scientific">Methanobacterium subterraneum</name>
    <dbReference type="NCBI Taxonomy" id="59277"/>
    <lineage>
        <taxon>Archaea</taxon>
        <taxon>Methanobacteriati</taxon>
        <taxon>Methanobacteriota</taxon>
        <taxon>Methanomada group</taxon>
        <taxon>Methanobacteria</taxon>
        <taxon>Methanobacteriales</taxon>
        <taxon>Methanobacteriaceae</taxon>
        <taxon>Methanobacterium</taxon>
    </lineage>
</organism>
<dbReference type="KEGG" id="msub:BK009_11315"/>
<gene>
    <name evidence="1" type="ORF">BK009_11315</name>
</gene>
<reference evidence="1 2" key="1">
    <citation type="submission" date="2016-10" db="EMBL/GenBank/DDBJ databases">
        <title>Comparative genomics between deep and shallow subseafloor isolates.</title>
        <authorList>
            <person name="Ishii S."/>
            <person name="Miller J.R."/>
            <person name="Sutton G."/>
            <person name="Suzuki S."/>
            <person name="Methe B."/>
            <person name="Inagaki F."/>
            <person name="Imachi H."/>
        </authorList>
    </citation>
    <scope>NUCLEOTIDE SEQUENCE [LARGE SCALE GENOMIC DNA]</scope>
    <source>
        <strain evidence="1 2">A8p</strain>
    </source>
</reference>
<evidence type="ECO:0000313" key="2">
    <source>
        <dbReference type="Proteomes" id="UP000232631"/>
    </source>
</evidence>
<evidence type="ECO:0008006" key="3">
    <source>
        <dbReference type="Google" id="ProtNLM"/>
    </source>
</evidence>
<proteinExistence type="predicted"/>
<keyword evidence="2" id="KW-1185">Reference proteome</keyword>
<protein>
    <recommendedName>
        <fullName evidence="3">Thymidylate synthase</fullName>
    </recommendedName>
</protein>
<sequence>MIKVAIATDGPYGDRAYDTIKKEFDTKFIELEQPTSMFIDDIEILEENVKQIEDANILITYTTHPDLTLELVERFADKVDWIIVAAWRGDGFKNQLESYDNVVCPYIMCELEENGNPIFDKFVSDIGKPKVVLKLDGNKLKDIVVLRSSPCGSTSFVSDFIKESYLGKKLDPENLPTEAGLKLQHYPCRAAKMRLFSDEECKKEMASGLHRDAFEEAIAFAHRTLENRDLKI</sequence>
<dbReference type="Pfam" id="PF02593">
    <property type="entry name" value="DUF166"/>
    <property type="match status" value="1"/>
</dbReference>
<dbReference type="EMBL" id="CP017768">
    <property type="protein sequence ID" value="AUB61206.1"/>
    <property type="molecule type" value="Genomic_DNA"/>
</dbReference>
<dbReference type="Proteomes" id="UP000232631">
    <property type="component" value="Chromosome"/>
</dbReference>
<dbReference type="RefSeq" id="WP_100909613.1">
    <property type="nucleotide sequence ID" value="NZ_CP017768.1"/>
</dbReference>